<evidence type="ECO:0000313" key="4">
    <source>
        <dbReference type="Proteomes" id="UP000239757"/>
    </source>
</evidence>
<dbReference type="AlphaFoldDB" id="A0A2P5WPU5"/>
<evidence type="ECO:0000313" key="3">
    <source>
        <dbReference type="EMBL" id="PPR93108.1"/>
    </source>
</evidence>
<proteinExistence type="predicted"/>
<gene>
    <name evidence="3" type="ORF">GOBAR_AA27566</name>
</gene>
<dbReference type="InterPro" id="IPR007527">
    <property type="entry name" value="Znf_SWIM"/>
</dbReference>
<evidence type="ECO:0000256" key="1">
    <source>
        <dbReference type="SAM" id="MobiDB-lite"/>
    </source>
</evidence>
<reference evidence="3 4" key="1">
    <citation type="submission" date="2015-01" db="EMBL/GenBank/DDBJ databases">
        <title>Genome of allotetraploid Gossypium barbadense reveals genomic plasticity and fiber elongation in cotton evolution.</title>
        <authorList>
            <person name="Chen X."/>
            <person name="Liu X."/>
            <person name="Zhao B."/>
            <person name="Zheng H."/>
            <person name="Hu Y."/>
            <person name="Lu G."/>
            <person name="Yang C."/>
            <person name="Chen J."/>
            <person name="Shan C."/>
            <person name="Zhang L."/>
            <person name="Zhou Y."/>
            <person name="Wang L."/>
            <person name="Guo W."/>
            <person name="Bai Y."/>
            <person name="Ruan J."/>
            <person name="Shangguan X."/>
            <person name="Mao Y."/>
            <person name="Jiang J."/>
            <person name="Zhu Y."/>
            <person name="Lei J."/>
            <person name="Kang H."/>
            <person name="Chen S."/>
            <person name="He X."/>
            <person name="Wang R."/>
            <person name="Wang Y."/>
            <person name="Chen J."/>
            <person name="Wang L."/>
            <person name="Yu S."/>
            <person name="Wang B."/>
            <person name="Wei J."/>
            <person name="Song S."/>
            <person name="Lu X."/>
            <person name="Gao Z."/>
            <person name="Gu W."/>
            <person name="Deng X."/>
            <person name="Ma D."/>
            <person name="Wang S."/>
            <person name="Liang W."/>
            <person name="Fang L."/>
            <person name="Cai C."/>
            <person name="Zhu X."/>
            <person name="Zhou B."/>
            <person name="Zhang Y."/>
            <person name="Chen Z."/>
            <person name="Xu S."/>
            <person name="Zhu R."/>
            <person name="Wang S."/>
            <person name="Zhang T."/>
            <person name="Zhao G."/>
        </authorList>
    </citation>
    <scope>NUCLEOTIDE SEQUENCE [LARGE SCALE GENOMIC DNA]</scope>
    <source>
        <strain evidence="4">cv. Xinhai21</strain>
        <tissue evidence="3">Leaf</tissue>
    </source>
</reference>
<dbReference type="Proteomes" id="UP000239757">
    <property type="component" value="Unassembled WGS sequence"/>
</dbReference>
<protein>
    <recommendedName>
        <fullName evidence="2">SWIM-type domain-containing protein</fullName>
    </recommendedName>
</protein>
<sequence length="166" mass="19096">MVANLRMARSMSVKVYSRHLETFRVIETIGHQLSIAPRSYEVDLWNRRRDCRRFQTLHYPCVHVVAACAIVSFNSARCVSGRMSSLSYLTYLCGEVPLTTFELVPDKKLRRNPKSCPQSTRIRNEMDNREKSDGKCCGLCKLASHNRSKCPQRNYYVGQSSRSGRN</sequence>
<dbReference type="EMBL" id="KZ666864">
    <property type="protein sequence ID" value="PPR93108.1"/>
    <property type="molecule type" value="Genomic_DNA"/>
</dbReference>
<dbReference type="GO" id="GO:0008270">
    <property type="term" value="F:zinc ion binding"/>
    <property type="evidence" value="ECO:0007669"/>
    <property type="project" value="InterPro"/>
</dbReference>
<organism evidence="3 4">
    <name type="scientific">Gossypium barbadense</name>
    <name type="common">Sea Island cotton</name>
    <name type="synonym">Hibiscus barbadensis</name>
    <dbReference type="NCBI Taxonomy" id="3634"/>
    <lineage>
        <taxon>Eukaryota</taxon>
        <taxon>Viridiplantae</taxon>
        <taxon>Streptophyta</taxon>
        <taxon>Embryophyta</taxon>
        <taxon>Tracheophyta</taxon>
        <taxon>Spermatophyta</taxon>
        <taxon>Magnoliopsida</taxon>
        <taxon>eudicotyledons</taxon>
        <taxon>Gunneridae</taxon>
        <taxon>Pentapetalae</taxon>
        <taxon>rosids</taxon>
        <taxon>malvids</taxon>
        <taxon>Malvales</taxon>
        <taxon>Malvaceae</taxon>
        <taxon>Malvoideae</taxon>
        <taxon>Gossypium</taxon>
    </lineage>
</organism>
<accession>A0A2P5WPU5</accession>
<dbReference type="OrthoDB" id="1747431at2759"/>
<evidence type="ECO:0000259" key="2">
    <source>
        <dbReference type="Pfam" id="PF04434"/>
    </source>
</evidence>
<feature type="compositionally biased region" description="Basic and acidic residues" evidence="1">
    <location>
        <begin position="122"/>
        <end position="133"/>
    </location>
</feature>
<feature type="domain" description="SWIM-type" evidence="2">
    <location>
        <begin position="50"/>
        <end position="68"/>
    </location>
</feature>
<feature type="region of interest" description="Disordered" evidence="1">
    <location>
        <begin position="113"/>
        <end position="133"/>
    </location>
</feature>
<dbReference type="Pfam" id="PF04434">
    <property type="entry name" value="SWIM"/>
    <property type="match status" value="1"/>
</dbReference>
<name>A0A2P5WPU5_GOSBA</name>